<keyword evidence="2" id="KW-1133">Transmembrane helix</keyword>
<keyword evidence="2" id="KW-0812">Transmembrane</keyword>
<evidence type="ECO:0000313" key="4">
    <source>
        <dbReference type="Proteomes" id="UP001634394"/>
    </source>
</evidence>
<keyword evidence="4" id="KW-1185">Reference proteome</keyword>
<evidence type="ECO:0000256" key="2">
    <source>
        <dbReference type="SAM" id="Phobius"/>
    </source>
</evidence>
<evidence type="ECO:0000313" key="3">
    <source>
        <dbReference type="EMBL" id="KAL3841965.1"/>
    </source>
</evidence>
<name>A0ABD3TYW0_SINWO</name>
<dbReference type="Proteomes" id="UP001634394">
    <property type="component" value="Unassembled WGS sequence"/>
</dbReference>
<dbReference type="EMBL" id="JBJQND010000017">
    <property type="protein sequence ID" value="KAL3841965.1"/>
    <property type="molecule type" value="Genomic_DNA"/>
</dbReference>
<dbReference type="AlphaFoldDB" id="A0ABD3TYW0"/>
<feature type="region of interest" description="Disordered" evidence="1">
    <location>
        <begin position="1"/>
        <end position="21"/>
    </location>
</feature>
<evidence type="ECO:0000256" key="1">
    <source>
        <dbReference type="SAM" id="MobiDB-lite"/>
    </source>
</evidence>
<reference evidence="3 4" key="1">
    <citation type="submission" date="2024-11" db="EMBL/GenBank/DDBJ databases">
        <title>Chromosome-level genome assembly of the freshwater bivalve Anodonta woodiana.</title>
        <authorList>
            <person name="Chen X."/>
        </authorList>
    </citation>
    <scope>NUCLEOTIDE SEQUENCE [LARGE SCALE GENOMIC DNA]</scope>
    <source>
        <strain evidence="3">MN2024</strain>
        <tissue evidence="3">Gills</tissue>
    </source>
</reference>
<feature type="transmembrane region" description="Helical" evidence="2">
    <location>
        <begin position="36"/>
        <end position="55"/>
    </location>
</feature>
<accession>A0ABD3TYW0</accession>
<keyword evidence="2" id="KW-0472">Membrane</keyword>
<comment type="caution">
    <text evidence="3">The sequence shown here is derived from an EMBL/GenBank/DDBJ whole genome shotgun (WGS) entry which is preliminary data.</text>
</comment>
<protein>
    <submittedName>
        <fullName evidence="3">Uncharacterized protein</fullName>
    </submittedName>
</protein>
<organism evidence="3 4">
    <name type="scientific">Sinanodonta woodiana</name>
    <name type="common">Chinese pond mussel</name>
    <name type="synonym">Anodonta woodiana</name>
    <dbReference type="NCBI Taxonomy" id="1069815"/>
    <lineage>
        <taxon>Eukaryota</taxon>
        <taxon>Metazoa</taxon>
        <taxon>Spiralia</taxon>
        <taxon>Lophotrochozoa</taxon>
        <taxon>Mollusca</taxon>
        <taxon>Bivalvia</taxon>
        <taxon>Autobranchia</taxon>
        <taxon>Heteroconchia</taxon>
        <taxon>Palaeoheterodonta</taxon>
        <taxon>Unionida</taxon>
        <taxon>Unionoidea</taxon>
        <taxon>Unionidae</taxon>
        <taxon>Unioninae</taxon>
        <taxon>Sinanodonta</taxon>
    </lineage>
</organism>
<gene>
    <name evidence="3" type="ORF">ACJMK2_020041</name>
</gene>
<sequence>MNNAPESPCRSVMIHSDEGKRGLNRKKMKSVSRFELLQMVFAYTVYVLIFLLVDLKRKWHVHPKIVTVMCVCLRITRNTGSAVHPRR</sequence>
<proteinExistence type="predicted"/>